<dbReference type="AlphaFoldDB" id="A0A1L7XAG6"/>
<protein>
    <submittedName>
        <fullName evidence="2">Uncharacterized protein</fullName>
    </submittedName>
</protein>
<evidence type="ECO:0000313" key="2">
    <source>
        <dbReference type="EMBL" id="CZR61967.1"/>
    </source>
</evidence>
<keyword evidence="3" id="KW-1185">Reference proteome</keyword>
<evidence type="ECO:0000256" key="1">
    <source>
        <dbReference type="SAM" id="MobiDB-lite"/>
    </source>
</evidence>
<feature type="compositionally biased region" description="Acidic residues" evidence="1">
    <location>
        <begin position="195"/>
        <end position="208"/>
    </location>
</feature>
<reference evidence="2 3" key="1">
    <citation type="submission" date="2016-03" db="EMBL/GenBank/DDBJ databases">
        <authorList>
            <person name="Ploux O."/>
        </authorList>
    </citation>
    <scope>NUCLEOTIDE SEQUENCE [LARGE SCALE GENOMIC DNA]</scope>
    <source>
        <strain evidence="2 3">UAMH 11012</strain>
    </source>
</reference>
<proteinExistence type="predicted"/>
<dbReference type="OrthoDB" id="10606210at2759"/>
<feature type="compositionally biased region" description="Polar residues" evidence="1">
    <location>
        <begin position="209"/>
        <end position="228"/>
    </location>
</feature>
<evidence type="ECO:0000313" key="3">
    <source>
        <dbReference type="Proteomes" id="UP000184330"/>
    </source>
</evidence>
<dbReference type="Proteomes" id="UP000184330">
    <property type="component" value="Unassembled WGS sequence"/>
</dbReference>
<feature type="region of interest" description="Disordered" evidence="1">
    <location>
        <begin position="144"/>
        <end position="308"/>
    </location>
</feature>
<name>A0A1L7XAG6_9HELO</name>
<feature type="compositionally biased region" description="Acidic residues" evidence="1">
    <location>
        <begin position="175"/>
        <end position="185"/>
    </location>
</feature>
<gene>
    <name evidence="2" type="ORF">PAC_11864</name>
</gene>
<dbReference type="EMBL" id="FJOG01000019">
    <property type="protein sequence ID" value="CZR61967.1"/>
    <property type="molecule type" value="Genomic_DNA"/>
</dbReference>
<sequence>MNPGATDALHSSQPAFNPDDTIVVDTSATKYDFGDRPGETLMWFGTYEGHPSKKLAMGYRQRCIILREIDDSEDALHHEYNAWRDKRQSPLTETVWFGEYEGHPFTVLNRQKMKWDFCVRKGNPENRRVIIEIKQRYLQWKSLRPKRTTSTRTSGAIANKKGQLLGPKDDLPPSDNEDYEADEEWLDKNNSQPDPDGDYVESTQDESPDASQQSQDTTPPDSQESTLSVDLDLDASQQTHTAEDNVVIPQSIGFETAKGKGPASTPESDEYGSPPSPNTIEACFSTSKGPQGRMPLSTVSTNTAQAPRKRLDNKSMVKFGKASRRPSALAGVSVVKGNNNLSSLTPSAKFFPAASLSATPKVPPISQLGLSTQQTRPRKPASTLNAWLEAPTLKKRKLG</sequence>
<feature type="region of interest" description="Disordered" evidence="1">
    <location>
        <begin position="361"/>
        <end position="399"/>
    </location>
</feature>
<accession>A0A1L7XAG6</accession>
<organism evidence="2 3">
    <name type="scientific">Phialocephala subalpina</name>
    <dbReference type="NCBI Taxonomy" id="576137"/>
    <lineage>
        <taxon>Eukaryota</taxon>
        <taxon>Fungi</taxon>
        <taxon>Dikarya</taxon>
        <taxon>Ascomycota</taxon>
        <taxon>Pezizomycotina</taxon>
        <taxon>Leotiomycetes</taxon>
        <taxon>Helotiales</taxon>
        <taxon>Mollisiaceae</taxon>
        <taxon>Phialocephala</taxon>
        <taxon>Phialocephala fortinii species complex</taxon>
    </lineage>
</organism>